<evidence type="ECO:0000313" key="2">
    <source>
        <dbReference type="EMBL" id="QDZ41258.1"/>
    </source>
</evidence>
<dbReference type="KEGG" id="enn:FRE64_15700"/>
<dbReference type="RefSeq" id="WP_146297092.1">
    <property type="nucleotide sequence ID" value="NZ_CP042326.1"/>
</dbReference>
<feature type="compositionally biased region" description="Basic and acidic residues" evidence="1">
    <location>
        <begin position="81"/>
        <end position="95"/>
    </location>
</feature>
<dbReference type="Pfam" id="PF08846">
    <property type="entry name" value="DUF1816"/>
    <property type="match status" value="1"/>
</dbReference>
<organism evidence="2 3">
    <name type="scientific">Euhalothece natronophila Z-M001</name>
    <dbReference type="NCBI Taxonomy" id="522448"/>
    <lineage>
        <taxon>Bacteria</taxon>
        <taxon>Bacillati</taxon>
        <taxon>Cyanobacteriota</taxon>
        <taxon>Cyanophyceae</taxon>
        <taxon>Oscillatoriophycideae</taxon>
        <taxon>Chroococcales</taxon>
        <taxon>Halothecacae</taxon>
        <taxon>Halothece cluster</taxon>
        <taxon>Euhalothece</taxon>
    </lineage>
</organism>
<keyword evidence="3" id="KW-1185">Reference proteome</keyword>
<dbReference type="OrthoDB" id="560125at2"/>
<feature type="region of interest" description="Disordered" evidence="1">
    <location>
        <begin position="74"/>
        <end position="95"/>
    </location>
</feature>
<dbReference type="Proteomes" id="UP000318453">
    <property type="component" value="Chromosome"/>
</dbReference>
<dbReference type="AlphaFoldDB" id="A0A5B8NQJ9"/>
<evidence type="ECO:0000256" key="1">
    <source>
        <dbReference type="SAM" id="MobiDB-lite"/>
    </source>
</evidence>
<dbReference type="EMBL" id="CP042326">
    <property type="protein sequence ID" value="QDZ41258.1"/>
    <property type="molecule type" value="Genomic_DNA"/>
</dbReference>
<evidence type="ECO:0000313" key="3">
    <source>
        <dbReference type="Proteomes" id="UP000318453"/>
    </source>
</evidence>
<sequence>MQEYILSILEFFGKAWWIEIKTESPKCTYYFGPFVSKREAKKLKPGYIEDLEGEGATIISLQMKRCQPTVLTIEEEEESGEEAREKFPTLTGKES</sequence>
<dbReference type="InterPro" id="IPR014945">
    <property type="entry name" value="DUF1816"/>
</dbReference>
<reference evidence="2" key="1">
    <citation type="submission" date="2019-08" db="EMBL/GenBank/DDBJ databases">
        <title>Carotenoids and Carotenoid Binding Proteins in the Halophilic Cyanobacterium Euhalothece sp. ZM00.</title>
        <authorList>
            <person name="Cho S.M."/>
            <person name="Song J.Y."/>
            <person name="Park Y.-I."/>
        </authorList>
    </citation>
    <scope>NUCLEOTIDE SEQUENCE [LARGE SCALE GENOMIC DNA]</scope>
    <source>
        <strain evidence="2">Z-M001</strain>
    </source>
</reference>
<name>A0A5B8NQJ9_9CHRO</name>
<proteinExistence type="predicted"/>
<protein>
    <submittedName>
        <fullName evidence="2">DUF1816 domain-containing protein</fullName>
    </submittedName>
</protein>
<gene>
    <name evidence="2" type="ORF">FRE64_15700</name>
</gene>
<accession>A0A5B8NQJ9</accession>